<evidence type="ECO:0000256" key="9">
    <source>
        <dbReference type="PROSITE-ProRule" id="PRU01215"/>
    </source>
</evidence>
<comment type="caution">
    <text evidence="13">The sequence shown here is derived from an EMBL/GenBank/DDBJ whole genome shotgun (WGS) entry which is preliminary data.</text>
</comment>
<dbReference type="FunFam" id="3.30.40.10:FF:000143">
    <property type="entry name" value="Regulator of gluconeogenesis Rmd5"/>
    <property type="match status" value="1"/>
</dbReference>
<dbReference type="PROSITE" id="PS51867">
    <property type="entry name" value="ZF_RING_GID"/>
    <property type="match status" value="1"/>
</dbReference>
<feature type="zinc finger region" description="RING-Gid-type" evidence="9">
    <location>
        <begin position="347"/>
        <end position="391"/>
    </location>
</feature>
<dbReference type="PANTHER" id="PTHR12170">
    <property type="entry name" value="MACROPHAGE ERYTHROBLAST ATTACHER-RELATED"/>
    <property type="match status" value="1"/>
</dbReference>
<name>A0A9P8D3F1_MORAP</name>
<evidence type="ECO:0000256" key="2">
    <source>
        <dbReference type="ARBA" id="ARBA00022490"/>
    </source>
</evidence>
<gene>
    <name evidence="13" type="ORF">KVV02_006362</name>
</gene>
<dbReference type="Gene3D" id="3.30.40.10">
    <property type="entry name" value="Zinc/RING finger domain, C3HC4 (zinc finger)"/>
    <property type="match status" value="1"/>
</dbReference>
<feature type="domain" description="CTLH" evidence="11">
    <location>
        <begin position="168"/>
        <end position="225"/>
    </location>
</feature>
<evidence type="ECO:0000256" key="10">
    <source>
        <dbReference type="SAM" id="MobiDB-lite"/>
    </source>
</evidence>
<evidence type="ECO:0000313" key="13">
    <source>
        <dbReference type="EMBL" id="KAG9327658.1"/>
    </source>
</evidence>
<dbReference type="InterPro" id="IPR027370">
    <property type="entry name" value="Znf-RING_euk"/>
</dbReference>
<reference evidence="13" key="1">
    <citation type="submission" date="2021-07" db="EMBL/GenBank/DDBJ databases">
        <title>Draft genome of Mortierella alpina, strain LL118, isolated from an aspen leaf litter sample.</title>
        <authorList>
            <person name="Yang S."/>
            <person name="Vinatzer B.A."/>
        </authorList>
    </citation>
    <scope>NUCLEOTIDE SEQUENCE</scope>
    <source>
        <strain evidence="13">LL118</strain>
    </source>
</reference>
<proteinExistence type="inferred from homology"/>
<feature type="region of interest" description="Disordered" evidence="10">
    <location>
        <begin position="115"/>
        <end position="135"/>
    </location>
</feature>
<keyword evidence="2" id="KW-0963">Cytoplasm</keyword>
<dbReference type="GO" id="GO:0008270">
    <property type="term" value="F:zinc ion binding"/>
    <property type="evidence" value="ECO:0007669"/>
    <property type="project" value="UniProtKB-KW"/>
</dbReference>
<dbReference type="InterPro" id="IPR037683">
    <property type="entry name" value="Rmd5_dRing"/>
</dbReference>
<dbReference type="GO" id="GO:0061630">
    <property type="term" value="F:ubiquitin protein ligase activity"/>
    <property type="evidence" value="ECO:0007669"/>
    <property type="project" value="InterPro"/>
</dbReference>
<dbReference type="CDD" id="cd16652">
    <property type="entry name" value="dRING_Rmd5p-like"/>
    <property type="match status" value="1"/>
</dbReference>
<keyword evidence="3" id="KW-0479">Metal-binding</keyword>
<evidence type="ECO:0000259" key="11">
    <source>
        <dbReference type="PROSITE" id="PS50897"/>
    </source>
</evidence>
<dbReference type="SUPFAM" id="SSF57850">
    <property type="entry name" value="RING/U-box"/>
    <property type="match status" value="1"/>
</dbReference>
<keyword evidence="4 9" id="KW-0863">Zinc-finger</keyword>
<dbReference type="Proteomes" id="UP000717515">
    <property type="component" value="Unassembled WGS sequence"/>
</dbReference>
<dbReference type="Pfam" id="PF10607">
    <property type="entry name" value="CTLH"/>
    <property type="match status" value="1"/>
</dbReference>
<accession>A0A9P8D3F1</accession>
<evidence type="ECO:0000256" key="4">
    <source>
        <dbReference type="ARBA" id="ARBA00022771"/>
    </source>
</evidence>
<dbReference type="EMBL" id="JAIFTL010000002">
    <property type="protein sequence ID" value="KAG9327658.1"/>
    <property type="molecule type" value="Genomic_DNA"/>
</dbReference>
<dbReference type="InterPro" id="IPR045098">
    <property type="entry name" value="Fyv10_fam"/>
</dbReference>
<dbReference type="InterPro" id="IPR013083">
    <property type="entry name" value="Znf_RING/FYVE/PHD"/>
</dbReference>
<dbReference type="GO" id="GO:0005634">
    <property type="term" value="C:nucleus"/>
    <property type="evidence" value="ECO:0007669"/>
    <property type="project" value="TreeGrafter"/>
</dbReference>
<dbReference type="InterPro" id="IPR006595">
    <property type="entry name" value="CTLH_C"/>
</dbReference>
<evidence type="ECO:0000256" key="5">
    <source>
        <dbReference type="ARBA" id="ARBA00022833"/>
    </source>
</evidence>
<dbReference type="GO" id="GO:0043161">
    <property type="term" value="P:proteasome-mediated ubiquitin-dependent protein catabolic process"/>
    <property type="evidence" value="ECO:0007669"/>
    <property type="project" value="InterPro"/>
</dbReference>
<feature type="domain" description="RING-Gid-type" evidence="12">
    <location>
        <begin position="347"/>
        <end position="391"/>
    </location>
</feature>
<keyword evidence="5" id="KW-0862">Zinc</keyword>
<dbReference type="InterPro" id="IPR044063">
    <property type="entry name" value="ZF_RING_GID"/>
</dbReference>
<evidence type="ECO:0000259" key="12">
    <source>
        <dbReference type="PROSITE" id="PS51867"/>
    </source>
</evidence>
<evidence type="ECO:0000256" key="3">
    <source>
        <dbReference type="ARBA" id="ARBA00022723"/>
    </source>
</evidence>
<comment type="similarity">
    <text evidence="6">Belongs to the RMD5/GID2 family.</text>
</comment>
<dbReference type="InterPro" id="IPR013144">
    <property type="entry name" value="CRA_dom"/>
</dbReference>
<dbReference type="PANTHER" id="PTHR12170:SF3">
    <property type="entry name" value="GH10162P"/>
    <property type="match status" value="1"/>
</dbReference>
<dbReference type="SMART" id="SM00668">
    <property type="entry name" value="CTLH"/>
    <property type="match status" value="1"/>
</dbReference>
<dbReference type="InterPro" id="IPR024964">
    <property type="entry name" value="CTLH/CRA"/>
</dbReference>
<sequence length="405" mass="46270">MDSLIKDYDKILKRQRVLETSDPLDRLIAIVNEAKEKIREDPSSVTRSLAALGKSASSTSERISNEYKELQSALSKYSKGIDKVLPQSFCAFSSQFRSSLPPFYEIYRRYDGGYQPSRIRQQGQNHEEDDSNAFHSTGQLRDWRRIRKGMLIAAAEAGLEVPDSMRHQFVEMFDIVAALKENNLAPALQWATRHRSGLEKRSSTLEFKLHRQRYLQLLEAGQVQDSIAYARKNFGYFGNRHIEDIKRLMCCIIFMDHIKTSRYADLMDPNTNSDIQHMFTRDFCSLIGLSCDSPLYVSVTVGTQAMPTMIKMASIMKAKKTEWSQQSELPVEINLTDETKFHSIFVCPVSKEQASEDNPPMMMACGHVICKESLQKLCRGLSSHKFKCPYCPAESMMSQAKSVFF</sequence>
<dbReference type="AlphaFoldDB" id="A0A9P8D3F1"/>
<dbReference type="Pfam" id="PF13445">
    <property type="entry name" value="zf-RING_UBOX"/>
    <property type="match status" value="1"/>
</dbReference>
<evidence type="ECO:0000256" key="6">
    <source>
        <dbReference type="ARBA" id="ARBA00061136"/>
    </source>
</evidence>
<evidence type="ECO:0000256" key="8">
    <source>
        <dbReference type="ARBA" id="ARBA00080744"/>
    </source>
</evidence>
<evidence type="ECO:0000313" key="14">
    <source>
        <dbReference type="Proteomes" id="UP000717515"/>
    </source>
</evidence>
<dbReference type="SMART" id="SM00757">
    <property type="entry name" value="CRA"/>
    <property type="match status" value="1"/>
</dbReference>
<dbReference type="PROSITE" id="PS50897">
    <property type="entry name" value="CTLH"/>
    <property type="match status" value="1"/>
</dbReference>
<comment type="subcellular location">
    <subcellularLocation>
        <location evidence="1">Cytoplasm</location>
    </subcellularLocation>
</comment>
<evidence type="ECO:0000256" key="7">
    <source>
        <dbReference type="ARBA" id="ARBA00075398"/>
    </source>
</evidence>
<evidence type="ECO:0000256" key="1">
    <source>
        <dbReference type="ARBA" id="ARBA00004496"/>
    </source>
</evidence>
<dbReference type="GO" id="GO:0034657">
    <property type="term" value="C:GID complex"/>
    <property type="evidence" value="ECO:0007669"/>
    <property type="project" value="TreeGrafter"/>
</dbReference>
<dbReference type="GO" id="GO:0005737">
    <property type="term" value="C:cytoplasm"/>
    <property type="evidence" value="ECO:0007669"/>
    <property type="project" value="UniProtKB-SubCell"/>
</dbReference>
<protein>
    <recommendedName>
        <fullName evidence="8">GID complex catalytic subunit 2</fullName>
    </recommendedName>
    <alternativeName>
        <fullName evidence="7">Glucose-induced degradation protein 2</fullName>
    </alternativeName>
</protein>
<organism evidence="13 14">
    <name type="scientific">Mortierella alpina</name>
    <name type="common">Oleaginous fungus</name>
    <name type="synonym">Mortierella renispora</name>
    <dbReference type="NCBI Taxonomy" id="64518"/>
    <lineage>
        <taxon>Eukaryota</taxon>
        <taxon>Fungi</taxon>
        <taxon>Fungi incertae sedis</taxon>
        <taxon>Mucoromycota</taxon>
        <taxon>Mortierellomycotina</taxon>
        <taxon>Mortierellomycetes</taxon>
        <taxon>Mortierellales</taxon>
        <taxon>Mortierellaceae</taxon>
        <taxon>Mortierella</taxon>
    </lineage>
</organism>